<dbReference type="UniPathway" id="UPA00344"/>
<dbReference type="AlphaFoldDB" id="A0A010YX74"/>
<evidence type="ECO:0000259" key="6">
    <source>
        <dbReference type="SMART" id="SM00852"/>
    </source>
</evidence>
<proteinExistence type="inferred from homology"/>
<keyword evidence="8" id="KW-1185">Reference proteome</keyword>
<dbReference type="SMART" id="SM00852">
    <property type="entry name" value="MoCF_biosynth"/>
    <property type="match status" value="1"/>
</dbReference>
<protein>
    <recommendedName>
        <fullName evidence="5">Molybdopterin molybdenumtransferase</fullName>
        <ecNumber evidence="5">2.10.1.1</ecNumber>
    </recommendedName>
</protein>
<name>A0A010YX74_9ACTN</name>
<keyword evidence="5" id="KW-0501">Molybdenum cofactor biosynthesis</keyword>
<evidence type="ECO:0000256" key="1">
    <source>
        <dbReference type="ARBA" id="ARBA00002901"/>
    </source>
</evidence>
<dbReference type="Gene3D" id="3.90.105.10">
    <property type="entry name" value="Molybdopterin biosynthesis moea protein, domain 2"/>
    <property type="match status" value="1"/>
</dbReference>
<dbReference type="GO" id="GO:0046872">
    <property type="term" value="F:metal ion binding"/>
    <property type="evidence" value="ECO:0007669"/>
    <property type="project" value="UniProtKB-UniRule"/>
</dbReference>
<dbReference type="InterPro" id="IPR038987">
    <property type="entry name" value="MoeA-like"/>
</dbReference>
<dbReference type="HOGENOM" id="CLU_010186_1_1_11"/>
<evidence type="ECO:0000256" key="4">
    <source>
        <dbReference type="ARBA" id="ARBA00047317"/>
    </source>
</evidence>
<dbReference type="OrthoDB" id="3196725at2"/>
<dbReference type="Pfam" id="PF03453">
    <property type="entry name" value="MoeA_N"/>
    <property type="match status" value="1"/>
</dbReference>
<dbReference type="SUPFAM" id="SSF53218">
    <property type="entry name" value="Molybdenum cofactor biosynthesis proteins"/>
    <property type="match status" value="1"/>
</dbReference>
<dbReference type="Gene3D" id="3.40.980.10">
    <property type="entry name" value="MoaB/Mog-like domain"/>
    <property type="match status" value="1"/>
</dbReference>
<organism evidence="7 8">
    <name type="scientific">Cryptosporangium arvum DSM 44712</name>
    <dbReference type="NCBI Taxonomy" id="927661"/>
    <lineage>
        <taxon>Bacteria</taxon>
        <taxon>Bacillati</taxon>
        <taxon>Actinomycetota</taxon>
        <taxon>Actinomycetes</taxon>
        <taxon>Cryptosporangiales</taxon>
        <taxon>Cryptosporangiaceae</taxon>
        <taxon>Cryptosporangium</taxon>
    </lineage>
</organism>
<evidence type="ECO:0000256" key="3">
    <source>
        <dbReference type="ARBA" id="ARBA00022505"/>
    </source>
</evidence>
<keyword evidence="5" id="KW-0808">Transferase</keyword>
<dbReference type="GO" id="GO:0061599">
    <property type="term" value="F:molybdopterin molybdotransferase activity"/>
    <property type="evidence" value="ECO:0007669"/>
    <property type="project" value="UniProtKB-UniRule"/>
</dbReference>
<dbReference type="PANTHER" id="PTHR10192:SF5">
    <property type="entry name" value="GEPHYRIN"/>
    <property type="match status" value="1"/>
</dbReference>
<dbReference type="GO" id="GO:0006777">
    <property type="term" value="P:Mo-molybdopterin cofactor biosynthetic process"/>
    <property type="evidence" value="ECO:0007669"/>
    <property type="project" value="UniProtKB-UniRule"/>
</dbReference>
<keyword evidence="5" id="KW-0479">Metal-binding</keyword>
<dbReference type="Pfam" id="PF00994">
    <property type="entry name" value="MoCF_biosynth"/>
    <property type="match status" value="1"/>
</dbReference>
<comment type="catalytic activity">
    <reaction evidence="4">
        <text>adenylyl-molybdopterin + molybdate = Mo-molybdopterin + AMP + H(+)</text>
        <dbReference type="Rhea" id="RHEA:35047"/>
        <dbReference type="ChEBI" id="CHEBI:15378"/>
        <dbReference type="ChEBI" id="CHEBI:36264"/>
        <dbReference type="ChEBI" id="CHEBI:62727"/>
        <dbReference type="ChEBI" id="CHEBI:71302"/>
        <dbReference type="ChEBI" id="CHEBI:456215"/>
        <dbReference type="EC" id="2.10.1.1"/>
    </reaction>
</comment>
<comment type="function">
    <text evidence="1 5">Catalyzes the insertion of molybdate into adenylated molybdopterin with the concomitant release of AMP.</text>
</comment>
<dbReference type="SUPFAM" id="SSF63867">
    <property type="entry name" value="MoeA C-terminal domain-like"/>
    <property type="match status" value="1"/>
</dbReference>
<keyword evidence="3 5" id="KW-0500">Molybdenum</keyword>
<dbReference type="CDD" id="cd00887">
    <property type="entry name" value="MoeA"/>
    <property type="match status" value="1"/>
</dbReference>
<accession>A0A010YX74</accession>
<comment type="caution">
    <text evidence="7">The sequence shown here is derived from an EMBL/GenBank/DDBJ whole genome shotgun (WGS) entry which is preliminary data.</text>
</comment>
<dbReference type="Gene3D" id="2.40.340.10">
    <property type="entry name" value="MoeA, C-terminal, domain IV"/>
    <property type="match status" value="1"/>
</dbReference>
<dbReference type="Gene3D" id="2.170.190.11">
    <property type="entry name" value="Molybdopterin biosynthesis moea protein, domain 3"/>
    <property type="match status" value="1"/>
</dbReference>
<evidence type="ECO:0000256" key="5">
    <source>
        <dbReference type="RuleBase" id="RU365090"/>
    </source>
</evidence>
<dbReference type="PANTHER" id="PTHR10192">
    <property type="entry name" value="MOLYBDOPTERIN BIOSYNTHESIS PROTEIN"/>
    <property type="match status" value="1"/>
</dbReference>
<comment type="cofactor">
    <cofactor evidence="5">
        <name>Mg(2+)</name>
        <dbReference type="ChEBI" id="CHEBI:18420"/>
    </cofactor>
</comment>
<evidence type="ECO:0000256" key="2">
    <source>
        <dbReference type="ARBA" id="ARBA00010763"/>
    </source>
</evidence>
<dbReference type="GO" id="GO:0005829">
    <property type="term" value="C:cytosol"/>
    <property type="evidence" value="ECO:0007669"/>
    <property type="project" value="TreeGrafter"/>
</dbReference>
<evidence type="ECO:0000313" key="8">
    <source>
        <dbReference type="Proteomes" id="UP000021053"/>
    </source>
</evidence>
<dbReference type="InterPro" id="IPR036425">
    <property type="entry name" value="MoaB/Mog-like_dom_sf"/>
</dbReference>
<gene>
    <name evidence="7" type="ORF">CryarDRAFT_0793</name>
</gene>
<dbReference type="InterPro" id="IPR036688">
    <property type="entry name" value="MoeA_C_domain_IV_sf"/>
</dbReference>
<dbReference type="EMBL" id="JFBT01000001">
    <property type="protein sequence ID" value="EXG79748.1"/>
    <property type="molecule type" value="Genomic_DNA"/>
</dbReference>
<dbReference type="Proteomes" id="UP000021053">
    <property type="component" value="Unassembled WGS sequence"/>
</dbReference>
<reference evidence="7 8" key="1">
    <citation type="submission" date="2013-07" db="EMBL/GenBank/DDBJ databases">
        <authorList>
            <consortium name="DOE Joint Genome Institute"/>
            <person name="Eisen J."/>
            <person name="Huntemann M."/>
            <person name="Han J."/>
            <person name="Chen A."/>
            <person name="Kyrpides N."/>
            <person name="Mavromatis K."/>
            <person name="Markowitz V."/>
            <person name="Palaniappan K."/>
            <person name="Ivanova N."/>
            <person name="Schaumberg A."/>
            <person name="Pati A."/>
            <person name="Liolios K."/>
            <person name="Nordberg H.P."/>
            <person name="Cantor M.N."/>
            <person name="Hua S.X."/>
            <person name="Woyke T."/>
        </authorList>
    </citation>
    <scope>NUCLEOTIDE SEQUENCE [LARGE SCALE GENOMIC DNA]</scope>
    <source>
        <strain evidence="7 8">DSM 44712</strain>
    </source>
</reference>
<dbReference type="InterPro" id="IPR005110">
    <property type="entry name" value="MoeA_linker/N"/>
</dbReference>
<dbReference type="SUPFAM" id="SSF63882">
    <property type="entry name" value="MoeA N-terminal region -like"/>
    <property type="match status" value="1"/>
</dbReference>
<sequence>MTLVEPHTSTTNWYEARARARGCANPRPAETVPLGSAIGRVLADAVHSRTMVPGFDTAAMDGYAVAGSGPWRIAGRVLAGTADPGRVEAGAAVEIATGAPVPDGTSAVIPYEETAVAGGVLEAPAPQRRHIRRAGEDLRRGDVLADAGRELTPTLSGLLAQGGADTVAVRRRPVVRIVVTGDEVVQAGLPQAGQVRDALGPMVVALIEAAGAAPPSLVPVPDEFSRLREALVREGPDVLVVTGSSSVGRADHLHAVLAELGAALLVDGVACRPGHPQLLASLPGGRWVVGLPGNPFAGLVGALTLLVPLLDGLLGRAARPVFRLPVVGAVRAPGAITRLQPVRLGDGVAVPVADAGPARLRAAADADGVAVLEPGWEPGALAEILRF</sequence>
<feature type="domain" description="MoaB/Mog" evidence="6">
    <location>
        <begin position="176"/>
        <end position="312"/>
    </location>
</feature>
<comment type="similarity">
    <text evidence="2 5">Belongs to the MoeA family.</text>
</comment>
<dbReference type="PATRIC" id="fig|927661.3.peg.781"/>
<evidence type="ECO:0000313" key="7">
    <source>
        <dbReference type="EMBL" id="EXG79748.1"/>
    </source>
</evidence>
<dbReference type="InterPro" id="IPR036135">
    <property type="entry name" value="MoeA_linker/N_sf"/>
</dbReference>
<comment type="pathway">
    <text evidence="5">Cofactor biosynthesis; molybdopterin biosynthesis.</text>
</comment>
<keyword evidence="5" id="KW-0460">Magnesium</keyword>
<dbReference type="InterPro" id="IPR001453">
    <property type="entry name" value="MoaB/Mog_dom"/>
</dbReference>
<dbReference type="EC" id="2.10.1.1" evidence="5"/>